<dbReference type="PANTHER" id="PTHR36565:SF1">
    <property type="entry name" value="UPF0332 PROTEIN TM_1000"/>
    <property type="match status" value="1"/>
</dbReference>
<gene>
    <name evidence="3" type="ORF">EDC42_1069</name>
</gene>
<proteinExistence type="inferred from homology"/>
<evidence type="ECO:0000313" key="3">
    <source>
        <dbReference type="EMBL" id="RPF51734.1"/>
    </source>
</evidence>
<dbReference type="AlphaFoldDB" id="A0A3N5B2Y1"/>
<evidence type="ECO:0000259" key="2">
    <source>
        <dbReference type="Pfam" id="PF05168"/>
    </source>
</evidence>
<dbReference type="Pfam" id="PF05168">
    <property type="entry name" value="HEPN"/>
    <property type="match status" value="1"/>
</dbReference>
<dbReference type="PANTHER" id="PTHR36565">
    <property type="entry name" value="UPF0332 PROTEIN TM_1000"/>
    <property type="match status" value="1"/>
</dbReference>
<protein>
    <recommendedName>
        <fullName evidence="2">HEPN domain-containing protein</fullName>
    </recommendedName>
</protein>
<dbReference type="EMBL" id="RKRG01000002">
    <property type="protein sequence ID" value="RPF51734.1"/>
    <property type="molecule type" value="Genomic_DNA"/>
</dbReference>
<reference evidence="3 4" key="1">
    <citation type="submission" date="2018-11" db="EMBL/GenBank/DDBJ databases">
        <title>Genomic Encyclopedia of Type Strains, Phase IV (KMG-IV): sequencing the most valuable type-strain genomes for metagenomic binning, comparative biology and taxonomic classification.</title>
        <authorList>
            <person name="Goeker M."/>
        </authorList>
    </citation>
    <scope>NUCLEOTIDE SEQUENCE [LARGE SCALE GENOMIC DNA]</scope>
    <source>
        <strain evidence="3 4">DSM 11977</strain>
    </source>
</reference>
<sequence>MVLKLDECEAFIKKAKSKLTSSRALYEIGQYGDSVGRSYYAMFLSAKALLVRDGYDVSSHKSLIGIFGRDYVKKGDFDSNIAKYLSGTQSLRDNADYDAIDAISKEIAHGRIKQAERFIA</sequence>
<name>A0A3N5B2Y1_9EURY</name>
<evidence type="ECO:0000256" key="1">
    <source>
        <dbReference type="ARBA" id="ARBA00038248"/>
    </source>
</evidence>
<accession>A0A3N5B2Y1</accession>
<dbReference type="Proteomes" id="UP000271783">
    <property type="component" value="Unassembled WGS sequence"/>
</dbReference>
<comment type="similarity">
    <text evidence="1">Belongs to the UPF0332 family.</text>
</comment>
<organism evidence="3 4">
    <name type="scientific">Methanobrevibacter gottschalkii DSM 11977</name>
    <dbReference type="NCBI Taxonomy" id="1122229"/>
    <lineage>
        <taxon>Archaea</taxon>
        <taxon>Methanobacteriati</taxon>
        <taxon>Methanobacteriota</taxon>
        <taxon>Methanomada group</taxon>
        <taxon>Methanobacteria</taxon>
        <taxon>Methanobacteriales</taxon>
        <taxon>Methanobacteriaceae</taxon>
        <taxon>Methanobrevibacter</taxon>
    </lineage>
</organism>
<dbReference type="Gene3D" id="1.20.120.330">
    <property type="entry name" value="Nucleotidyltransferases domain 2"/>
    <property type="match status" value="1"/>
</dbReference>
<dbReference type="InterPro" id="IPR052226">
    <property type="entry name" value="UPF0332_toxin"/>
</dbReference>
<evidence type="ECO:0000313" key="4">
    <source>
        <dbReference type="Proteomes" id="UP000271783"/>
    </source>
</evidence>
<dbReference type="InterPro" id="IPR007842">
    <property type="entry name" value="HEPN_dom"/>
</dbReference>
<comment type="caution">
    <text evidence="3">The sequence shown here is derived from an EMBL/GenBank/DDBJ whole genome shotgun (WGS) entry which is preliminary data.</text>
</comment>
<feature type="domain" description="HEPN" evidence="2">
    <location>
        <begin position="9"/>
        <end position="119"/>
    </location>
</feature>
<keyword evidence="4" id="KW-1185">Reference proteome</keyword>